<proteinExistence type="predicted"/>
<name>A0A1H6BEI7_9HYPH</name>
<dbReference type="OrthoDB" id="1099791at2"/>
<keyword evidence="2" id="KW-1185">Reference proteome</keyword>
<accession>A0A1H6BEI7</accession>
<organism evidence="1 2">
    <name type="scientific">Bosea lathyri</name>
    <dbReference type="NCBI Taxonomy" id="1036778"/>
    <lineage>
        <taxon>Bacteria</taxon>
        <taxon>Pseudomonadati</taxon>
        <taxon>Pseudomonadota</taxon>
        <taxon>Alphaproteobacteria</taxon>
        <taxon>Hyphomicrobiales</taxon>
        <taxon>Boseaceae</taxon>
        <taxon>Bosea</taxon>
    </lineage>
</organism>
<dbReference type="Gene3D" id="1.10.3210.10">
    <property type="entry name" value="Hypothetical protein af1432"/>
    <property type="match status" value="1"/>
</dbReference>
<dbReference type="EMBL" id="FNUY01000007">
    <property type="protein sequence ID" value="SEG58974.1"/>
    <property type="molecule type" value="Genomic_DNA"/>
</dbReference>
<sequence length="201" mass="22416">MTRHGDWIQTFSGQAFWPLDPRPEDVSIVDIAHALAHLCRYGGHTRLFYSVAEHSVLMAGAVAPQHRLWALLHDASEAYLVDLPRPIKRAIPSYKAAETAVMLAICARFGLPAEMPHEVHLADGRILTDEREQNMAPPPMPWAAEEQVEALGVTLECWSPVRAEVEFMTLFDKLTEGRFASSAPFVNKSHRGGQRNGWSHG</sequence>
<protein>
    <recommendedName>
        <fullName evidence="3">Phosphohydrolase</fullName>
    </recommendedName>
</protein>
<dbReference type="AlphaFoldDB" id="A0A1H6BEI7"/>
<evidence type="ECO:0000313" key="2">
    <source>
        <dbReference type="Proteomes" id="UP000236743"/>
    </source>
</evidence>
<reference evidence="1 2" key="1">
    <citation type="submission" date="2016-10" db="EMBL/GenBank/DDBJ databases">
        <authorList>
            <person name="de Groot N.N."/>
        </authorList>
    </citation>
    <scope>NUCLEOTIDE SEQUENCE [LARGE SCALE GENOMIC DNA]</scope>
    <source>
        <strain evidence="1 2">DSM 26656</strain>
    </source>
</reference>
<evidence type="ECO:0000313" key="1">
    <source>
        <dbReference type="EMBL" id="SEG58974.1"/>
    </source>
</evidence>
<evidence type="ECO:0008006" key="3">
    <source>
        <dbReference type="Google" id="ProtNLM"/>
    </source>
</evidence>
<dbReference type="SUPFAM" id="SSF109604">
    <property type="entry name" value="HD-domain/PDEase-like"/>
    <property type="match status" value="1"/>
</dbReference>
<dbReference type="Proteomes" id="UP000236743">
    <property type="component" value="Unassembled WGS sequence"/>
</dbReference>
<gene>
    <name evidence="1" type="ORF">SAMN04488115_107167</name>
</gene>
<dbReference type="RefSeq" id="WP_103873758.1">
    <property type="nucleotide sequence ID" value="NZ_FNUY01000007.1"/>
</dbReference>